<name>A0A3M7QTM8_BRAPC</name>
<dbReference type="Gene3D" id="2.40.70.10">
    <property type="entry name" value="Acid Proteases"/>
    <property type="match status" value="1"/>
</dbReference>
<keyword evidence="1" id="KW-0472">Membrane</keyword>
<dbReference type="OrthoDB" id="1749844at2759"/>
<evidence type="ECO:0000256" key="1">
    <source>
        <dbReference type="SAM" id="Phobius"/>
    </source>
</evidence>
<keyword evidence="1" id="KW-0812">Transmembrane</keyword>
<evidence type="ECO:0000313" key="3">
    <source>
        <dbReference type="Proteomes" id="UP000276133"/>
    </source>
</evidence>
<organism evidence="2 3">
    <name type="scientific">Brachionus plicatilis</name>
    <name type="common">Marine rotifer</name>
    <name type="synonym">Brachionus muelleri</name>
    <dbReference type="NCBI Taxonomy" id="10195"/>
    <lineage>
        <taxon>Eukaryota</taxon>
        <taxon>Metazoa</taxon>
        <taxon>Spiralia</taxon>
        <taxon>Gnathifera</taxon>
        <taxon>Rotifera</taxon>
        <taxon>Eurotatoria</taxon>
        <taxon>Monogononta</taxon>
        <taxon>Pseudotrocha</taxon>
        <taxon>Ploima</taxon>
        <taxon>Brachionidae</taxon>
        <taxon>Brachionus</taxon>
    </lineage>
</organism>
<proteinExistence type="predicted"/>
<protein>
    <submittedName>
        <fullName evidence="2">Uncharacterized protein</fullName>
    </submittedName>
</protein>
<accession>A0A3M7QTM8</accession>
<keyword evidence="1" id="KW-1133">Transmembrane helix</keyword>
<evidence type="ECO:0000313" key="2">
    <source>
        <dbReference type="EMBL" id="RNA14643.1"/>
    </source>
</evidence>
<reference evidence="2 3" key="1">
    <citation type="journal article" date="2018" name="Sci. Rep.">
        <title>Genomic signatures of local adaptation to the degree of environmental predictability in rotifers.</title>
        <authorList>
            <person name="Franch-Gras L."/>
            <person name="Hahn C."/>
            <person name="Garcia-Roger E.M."/>
            <person name="Carmona M.J."/>
            <person name="Serra M."/>
            <person name="Gomez A."/>
        </authorList>
    </citation>
    <scope>NUCLEOTIDE SEQUENCE [LARGE SCALE GENOMIC DNA]</scope>
    <source>
        <strain evidence="2">HYR1</strain>
    </source>
</reference>
<dbReference type="Proteomes" id="UP000276133">
    <property type="component" value="Unassembled WGS sequence"/>
</dbReference>
<dbReference type="InterPro" id="IPR021109">
    <property type="entry name" value="Peptidase_aspartic_dom_sf"/>
</dbReference>
<dbReference type="AlphaFoldDB" id="A0A3M7QTM8"/>
<feature type="non-terminal residue" evidence="2">
    <location>
        <position position="1"/>
    </location>
</feature>
<dbReference type="CDD" id="cd00303">
    <property type="entry name" value="retropepsin_like"/>
    <property type="match status" value="1"/>
</dbReference>
<feature type="transmembrane region" description="Helical" evidence="1">
    <location>
        <begin position="26"/>
        <end position="45"/>
    </location>
</feature>
<comment type="caution">
    <text evidence="2">The sequence shown here is derived from an EMBL/GenBank/DDBJ whole genome shotgun (WGS) entry which is preliminary data.</text>
</comment>
<sequence length="232" mass="26686">AAWGVHLTTQIKSIWLDMLAVINRRLVAINFTITLITMVIDLSIIKKQTLDSKRRLTVRGMTWYAISAINAAMLKKTASLSIKTKVTKEITRRSMRQTLYQQVNHQPMKMKCNMAAEGKLLTSRGLIDGKPMKIAYDCGATVSIFSNKMIDKHVMETIPTNKKVKIADNSVLKIDKMTKKLEVNISGHICFLEFWVIDNQENDALLNRCWSLSKSKYNYIPKRNDNLRFRFE</sequence>
<keyword evidence="3" id="KW-1185">Reference proteome</keyword>
<dbReference type="EMBL" id="REGN01005143">
    <property type="protein sequence ID" value="RNA14643.1"/>
    <property type="molecule type" value="Genomic_DNA"/>
</dbReference>
<dbReference type="Pfam" id="PF08284">
    <property type="entry name" value="RVP_2"/>
    <property type="match status" value="1"/>
</dbReference>
<gene>
    <name evidence="2" type="ORF">BpHYR1_016499</name>
</gene>